<feature type="compositionally biased region" description="Polar residues" evidence="1">
    <location>
        <begin position="51"/>
        <end position="69"/>
    </location>
</feature>
<feature type="compositionally biased region" description="Basic and acidic residues" evidence="1">
    <location>
        <begin position="32"/>
        <end position="41"/>
    </location>
</feature>
<name>A0ABZ1NHX0_9NOCA</name>
<reference evidence="2 3" key="1">
    <citation type="submission" date="2022-10" db="EMBL/GenBank/DDBJ databases">
        <title>The complete genomes of actinobacterial strains from the NBC collection.</title>
        <authorList>
            <person name="Joergensen T.S."/>
            <person name="Alvarez Arevalo M."/>
            <person name="Sterndorff E.B."/>
            <person name="Faurdal D."/>
            <person name="Vuksanovic O."/>
            <person name="Mourched A.-S."/>
            <person name="Charusanti P."/>
            <person name="Shaw S."/>
            <person name="Blin K."/>
            <person name="Weber T."/>
        </authorList>
    </citation>
    <scope>NUCLEOTIDE SEQUENCE [LARGE SCALE GENOMIC DNA]</scope>
    <source>
        <strain evidence="2 3">NBC_01413</strain>
    </source>
</reference>
<dbReference type="Proteomes" id="UP001621418">
    <property type="component" value="Chromosome"/>
</dbReference>
<dbReference type="RefSeq" id="WP_405151273.1">
    <property type="nucleotide sequence ID" value="NZ_CP109527.1"/>
</dbReference>
<protein>
    <submittedName>
        <fullName evidence="2">Uncharacterized protein</fullName>
    </submittedName>
</protein>
<proteinExistence type="predicted"/>
<keyword evidence="3" id="KW-1185">Reference proteome</keyword>
<sequence>MKPFVGRSNELQNDRRTPLAESVLSSGFPLPPHDDHPHRPAVEGALGRWRTTPSTAKTADSTAHTSPNRPTEGEGAECFVEDIFKARLMSEPTFLAHTKFEKLKLPIGVLLMPDADQVTAIATEFTRHTNADLGKGIGRFERLLEPVKLDGEVPREIKDAIYEAQQIRNAWAYRAGIADARFCDDCPKFPVSIGEKFLYRRRCSIN</sequence>
<feature type="region of interest" description="Disordered" evidence="1">
    <location>
        <begin position="1"/>
        <end position="74"/>
    </location>
</feature>
<organism evidence="2 3">
    <name type="scientific">Nocardia salmonicida</name>
    <dbReference type="NCBI Taxonomy" id="53431"/>
    <lineage>
        <taxon>Bacteria</taxon>
        <taxon>Bacillati</taxon>
        <taxon>Actinomycetota</taxon>
        <taxon>Actinomycetes</taxon>
        <taxon>Mycobacteriales</taxon>
        <taxon>Nocardiaceae</taxon>
        <taxon>Nocardia</taxon>
    </lineage>
</organism>
<evidence type="ECO:0000256" key="1">
    <source>
        <dbReference type="SAM" id="MobiDB-lite"/>
    </source>
</evidence>
<gene>
    <name evidence="2" type="ORF">OG308_16420</name>
</gene>
<evidence type="ECO:0000313" key="3">
    <source>
        <dbReference type="Proteomes" id="UP001621418"/>
    </source>
</evidence>
<accession>A0ABZ1NHX0</accession>
<evidence type="ECO:0000313" key="2">
    <source>
        <dbReference type="EMBL" id="WTY39299.1"/>
    </source>
</evidence>
<dbReference type="EMBL" id="CP109527">
    <property type="protein sequence ID" value="WTY39299.1"/>
    <property type="molecule type" value="Genomic_DNA"/>
</dbReference>